<gene>
    <name evidence="1" type="ORF">Pan44_05330</name>
</gene>
<reference evidence="1 2" key="1">
    <citation type="submission" date="2019-02" db="EMBL/GenBank/DDBJ databases">
        <title>Deep-cultivation of Planctomycetes and their phenomic and genomic characterization uncovers novel biology.</title>
        <authorList>
            <person name="Wiegand S."/>
            <person name="Jogler M."/>
            <person name="Boedeker C."/>
            <person name="Pinto D."/>
            <person name="Vollmers J."/>
            <person name="Rivas-Marin E."/>
            <person name="Kohn T."/>
            <person name="Peeters S.H."/>
            <person name="Heuer A."/>
            <person name="Rast P."/>
            <person name="Oberbeckmann S."/>
            <person name="Bunk B."/>
            <person name="Jeske O."/>
            <person name="Meyerdierks A."/>
            <person name="Storesund J.E."/>
            <person name="Kallscheuer N."/>
            <person name="Luecker S."/>
            <person name="Lage O.M."/>
            <person name="Pohl T."/>
            <person name="Merkel B.J."/>
            <person name="Hornburger P."/>
            <person name="Mueller R.-W."/>
            <person name="Bruemmer F."/>
            <person name="Labrenz M."/>
            <person name="Spormann A.M."/>
            <person name="Op den Camp H."/>
            <person name="Overmann J."/>
            <person name="Amann R."/>
            <person name="Jetten M.S.M."/>
            <person name="Mascher T."/>
            <person name="Medema M.H."/>
            <person name="Devos D.P."/>
            <person name="Kaster A.-K."/>
            <person name="Ovreas L."/>
            <person name="Rohde M."/>
            <person name="Galperin M.Y."/>
            <person name="Jogler C."/>
        </authorList>
    </citation>
    <scope>NUCLEOTIDE SEQUENCE [LARGE SCALE GENOMIC DNA]</scope>
    <source>
        <strain evidence="1 2">Pan44</strain>
    </source>
</reference>
<proteinExistence type="predicted"/>
<evidence type="ECO:0008006" key="3">
    <source>
        <dbReference type="Google" id="ProtNLM"/>
    </source>
</evidence>
<keyword evidence="2" id="KW-1185">Reference proteome</keyword>
<protein>
    <recommendedName>
        <fullName evidence="3">Lipoprotein</fullName>
    </recommendedName>
</protein>
<organism evidence="1 2">
    <name type="scientific">Caulifigura coniformis</name>
    <dbReference type="NCBI Taxonomy" id="2527983"/>
    <lineage>
        <taxon>Bacteria</taxon>
        <taxon>Pseudomonadati</taxon>
        <taxon>Planctomycetota</taxon>
        <taxon>Planctomycetia</taxon>
        <taxon>Planctomycetales</taxon>
        <taxon>Planctomycetaceae</taxon>
        <taxon>Caulifigura</taxon>
    </lineage>
</organism>
<evidence type="ECO:0000313" key="1">
    <source>
        <dbReference type="EMBL" id="QDT52521.1"/>
    </source>
</evidence>
<dbReference type="PROSITE" id="PS51257">
    <property type="entry name" value="PROKAR_LIPOPROTEIN"/>
    <property type="match status" value="1"/>
</dbReference>
<name>A0A517S8R3_9PLAN</name>
<dbReference type="AlphaFoldDB" id="A0A517S8R3"/>
<dbReference type="Pfam" id="PF17263">
    <property type="entry name" value="DUF5329"/>
    <property type="match status" value="1"/>
</dbReference>
<sequence>MRMVTLVCCVCLLGSCRPKPPTPATNEAASKPVAPAIVGLPVTMTVKQRSQTVVPGSSQGLTLSAGDITRGKVEAALRSESGVFLQPAFMEEGDRRPFEYQQGKYELALVKLDNALVGEDFATFTLSEAASEEKLTEAQKIDRLIARVESLEGATFLRNGSEHSPADAAQHLREKRARAGDAVKTVDDFIEQVGSKSSLSGDEYEIRFRDGRVVKAGEFLRREAAESTGKADAVQRAP</sequence>
<dbReference type="EMBL" id="CP036271">
    <property type="protein sequence ID" value="QDT52521.1"/>
    <property type="molecule type" value="Genomic_DNA"/>
</dbReference>
<dbReference type="OrthoDB" id="851995at2"/>
<dbReference type="KEGG" id="ccos:Pan44_05330"/>
<evidence type="ECO:0000313" key="2">
    <source>
        <dbReference type="Proteomes" id="UP000315700"/>
    </source>
</evidence>
<accession>A0A517S8R3</accession>
<dbReference type="Proteomes" id="UP000315700">
    <property type="component" value="Chromosome"/>
</dbReference>
<dbReference type="InParanoid" id="A0A517S8R3"/>
<dbReference type="InterPro" id="IPR035242">
    <property type="entry name" value="DUF5329"/>
</dbReference>